<protein>
    <submittedName>
        <fullName evidence="2">Uncharacterized protein</fullName>
    </submittedName>
</protein>
<evidence type="ECO:0000313" key="2">
    <source>
        <dbReference type="EMBL" id="KAF4959862.1"/>
    </source>
</evidence>
<evidence type="ECO:0000313" key="3">
    <source>
        <dbReference type="Proteomes" id="UP000604273"/>
    </source>
</evidence>
<feature type="signal peptide" evidence="1">
    <location>
        <begin position="1"/>
        <end position="20"/>
    </location>
</feature>
<proteinExistence type="predicted"/>
<feature type="chain" id="PRO_5034073987" evidence="1">
    <location>
        <begin position="21"/>
        <end position="165"/>
    </location>
</feature>
<dbReference type="Proteomes" id="UP000604273">
    <property type="component" value="Unassembled WGS sequence"/>
</dbReference>
<dbReference type="OrthoDB" id="5985073at2759"/>
<keyword evidence="3" id="KW-1185">Reference proteome</keyword>
<gene>
    <name evidence="2" type="ORF">FGADI_1365</name>
</gene>
<sequence length="165" mass="18546">MRFPIFTSIVFTLTTHSATAYKPWNGTIPESINEECRLALSADIDCPFVLGRDSVESGRYFKDPALAASYCSSSCRSTLRQYFLDFSRSCYQEDLPEGLGPDATVDYALSLFGTQEYLCVADENGLCLEAFYKEERDFCSECGLKMAGISVMFDFKKPLNISYNK</sequence>
<evidence type="ECO:0000256" key="1">
    <source>
        <dbReference type="SAM" id="SignalP"/>
    </source>
</evidence>
<dbReference type="EMBL" id="JABFAI010000029">
    <property type="protein sequence ID" value="KAF4959862.1"/>
    <property type="molecule type" value="Genomic_DNA"/>
</dbReference>
<keyword evidence="1" id="KW-0732">Signal</keyword>
<reference evidence="2" key="1">
    <citation type="journal article" date="2020" name="BMC Genomics">
        <title>Correction to: Identification and distribution of gene clusters required for synthesis of sphingolipid metabolism inhibitors in diverse species of the filamentous fungus Fusarium.</title>
        <authorList>
            <person name="Kim H.S."/>
            <person name="Lohmar J.M."/>
            <person name="Busman M."/>
            <person name="Brown D.W."/>
            <person name="Naumann T.A."/>
            <person name="Divon H.H."/>
            <person name="Lysoe E."/>
            <person name="Uhlig S."/>
            <person name="Proctor R.H."/>
        </authorList>
    </citation>
    <scope>NUCLEOTIDE SEQUENCE</scope>
    <source>
        <strain evidence="2">NRRL 45417</strain>
    </source>
</reference>
<accession>A0A8H4TLD5</accession>
<dbReference type="AlphaFoldDB" id="A0A8H4TLD5"/>
<name>A0A8H4TLD5_9HYPO</name>
<comment type="caution">
    <text evidence="2">The sequence shown here is derived from an EMBL/GenBank/DDBJ whole genome shotgun (WGS) entry which is preliminary data.</text>
</comment>
<reference evidence="2" key="2">
    <citation type="submission" date="2020-05" db="EMBL/GenBank/DDBJ databases">
        <authorList>
            <person name="Kim H.-S."/>
            <person name="Proctor R.H."/>
            <person name="Brown D.W."/>
        </authorList>
    </citation>
    <scope>NUCLEOTIDE SEQUENCE</scope>
    <source>
        <strain evidence="2">NRRL 45417</strain>
    </source>
</reference>
<organism evidence="2 3">
    <name type="scientific">Fusarium gaditjirri</name>
    <dbReference type="NCBI Taxonomy" id="282569"/>
    <lineage>
        <taxon>Eukaryota</taxon>
        <taxon>Fungi</taxon>
        <taxon>Dikarya</taxon>
        <taxon>Ascomycota</taxon>
        <taxon>Pezizomycotina</taxon>
        <taxon>Sordariomycetes</taxon>
        <taxon>Hypocreomycetidae</taxon>
        <taxon>Hypocreales</taxon>
        <taxon>Nectriaceae</taxon>
        <taxon>Fusarium</taxon>
        <taxon>Fusarium nisikadoi species complex</taxon>
    </lineage>
</organism>